<protein>
    <submittedName>
        <fullName evidence="1">Glycolipid-binding domain-containing protein</fullName>
    </submittedName>
</protein>
<dbReference type="Pfam" id="PF06475">
    <property type="entry name" value="Glycolipid_bind"/>
    <property type="match status" value="1"/>
</dbReference>
<dbReference type="RefSeq" id="WP_253751390.1">
    <property type="nucleotide sequence ID" value="NZ_JAMZDZ010000001.1"/>
</dbReference>
<gene>
    <name evidence="1" type="ORF">ACFOZ4_36745</name>
</gene>
<dbReference type="EMBL" id="JBHSAY010000029">
    <property type="protein sequence ID" value="MFC4136188.1"/>
    <property type="molecule type" value="Genomic_DNA"/>
</dbReference>
<organism evidence="1 2">
    <name type="scientific">Hamadaea flava</name>
    <dbReference type="NCBI Taxonomy" id="1742688"/>
    <lineage>
        <taxon>Bacteria</taxon>
        <taxon>Bacillati</taxon>
        <taxon>Actinomycetota</taxon>
        <taxon>Actinomycetes</taxon>
        <taxon>Micromonosporales</taxon>
        <taxon>Micromonosporaceae</taxon>
        <taxon>Hamadaea</taxon>
    </lineage>
</organism>
<dbReference type="InterPro" id="IPR009467">
    <property type="entry name" value="Glycolipid-bd_prot_put"/>
</dbReference>
<dbReference type="SUPFAM" id="SSF159275">
    <property type="entry name" value="PA1994-like"/>
    <property type="match status" value="1"/>
</dbReference>
<keyword evidence="2" id="KW-1185">Reference proteome</keyword>
<evidence type="ECO:0000313" key="2">
    <source>
        <dbReference type="Proteomes" id="UP001595816"/>
    </source>
</evidence>
<comment type="caution">
    <text evidence="1">The sequence shown here is derived from an EMBL/GenBank/DDBJ whole genome shotgun (WGS) entry which is preliminary data.</text>
</comment>
<evidence type="ECO:0000313" key="1">
    <source>
        <dbReference type="EMBL" id="MFC4136188.1"/>
    </source>
</evidence>
<sequence>MTLLPHALVWRRTDTTGGEYAGYDDRDGLTAHGYAFAAAPVAYACRYELSADSRWASSRLDVTVEGPGFLRTLKMERASGRWRITTSERGNLNAVLPTAPLAGTEEPERLADALDVDLYASPLTNTLPIRRLNLLGRPAGTSSTITAAWVLLPSLAVVPSEQTYTVLGDGQIRYASGTFSADLTLDEGGYVVTYPGLADR</sequence>
<proteinExistence type="predicted"/>
<dbReference type="Proteomes" id="UP001595816">
    <property type="component" value="Unassembled WGS sequence"/>
</dbReference>
<name>A0ABV8M0U3_9ACTN</name>
<reference evidence="2" key="1">
    <citation type="journal article" date="2019" name="Int. J. Syst. Evol. Microbiol.">
        <title>The Global Catalogue of Microorganisms (GCM) 10K type strain sequencing project: providing services to taxonomists for standard genome sequencing and annotation.</title>
        <authorList>
            <consortium name="The Broad Institute Genomics Platform"/>
            <consortium name="The Broad Institute Genome Sequencing Center for Infectious Disease"/>
            <person name="Wu L."/>
            <person name="Ma J."/>
        </authorList>
    </citation>
    <scope>NUCLEOTIDE SEQUENCE [LARGE SCALE GENOMIC DNA]</scope>
    <source>
        <strain evidence="2">CGMCC 4.7289</strain>
    </source>
</reference>
<accession>A0ABV8M0U3</accession>